<keyword evidence="1" id="KW-1133">Transmembrane helix</keyword>
<proteinExistence type="predicted"/>
<evidence type="ECO:0000313" key="2">
    <source>
        <dbReference type="EMBL" id="CAD0353080.1"/>
    </source>
</evidence>
<protein>
    <submittedName>
        <fullName evidence="2">Uncharacterized protein</fullName>
    </submittedName>
</protein>
<feature type="transmembrane region" description="Helical" evidence="1">
    <location>
        <begin position="12"/>
        <end position="36"/>
    </location>
</feature>
<organism evidence="2 3">
    <name type="scientific">Xanthomonas hortorum pv. vitians</name>
    <dbReference type="NCBI Taxonomy" id="83224"/>
    <lineage>
        <taxon>Bacteria</taxon>
        <taxon>Pseudomonadati</taxon>
        <taxon>Pseudomonadota</taxon>
        <taxon>Gammaproteobacteria</taxon>
        <taxon>Lysobacterales</taxon>
        <taxon>Lysobacteraceae</taxon>
        <taxon>Xanthomonas</taxon>
    </lineage>
</organism>
<name>A0A6V7EPN4_9XANT</name>
<keyword evidence="1" id="KW-0472">Membrane</keyword>
<sequence>MYGSGLDGAFTALLVMAALAGAAIFALLFWLVPWLWGLLKPWLHMVTA</sequence>
<gene>
    <name evidence="2" type="ORF">CFBP498_38030</name>
</gene>
<dbReference type="EMBL" id="LR828257">
    <property type="protein sequence ID" value="CAD0353074.1"/>
    <property type="molecule type" value="Genomic_DNA"/>
</dbReference>
<dbReference type="RefSeq" id="WP_155767640.1">
    <property type="nucleotide sequence ID" value="NZ_JAJTZP010000014.1"/>
</dbReference>
<dbReference type="AlphaFoldDB" id="A0A6V7EPN4"/>
<evidence type="ECO:0000256" key="1">
    <source>
        <dbReference type="SAM" id="Phobius"/>
    </source>
</evidence>
<dbReference type="Proteomes" id="UP000515406">
    <property type="component" value="Chromosome"/>
</dbReference>
<keyword evidence="3" id="KW-1185">Reference proteome</keyword>
<evidence type="ECO:0000313" key="3">
    <source>
        <dbReference type="Proteomes" id="UP000515406"/>
    </source>
</evidence>
<keyword evidence="1" id="KW-0812">Transmembrane</keyword>
<reference evidence="2 3" key="1">
    <citation type="submission" date="2020-07" db="EMBL/GenBank/DDBJ databases">
        <authorList>
            <person name="Pothier F. J."/>
        </authorList>
    </citation>
    <scope>NUCLEOTIDE SEQUENCE [LARGE SCALE GENOMIC DNA]</scope>
    <source>
        <strain evidence="2 3">CFBP 498</strain>
    </source>
</reference>
<accession>A0A6V7EPN4</accession>
<dbReference type="EMBL" id="LR828257">
    <property type="protein sequence ID" value="CAD0353080.1"/>
    <property type="molecule type" value="Genomic_DNA"/>
</dbReference>